<evidence type="ECO:0000256" key="4">
    <source>
        <dbReference type="ARBA" id="ARBA00023136"/>
    </source>
</evidence>
<keyword evidence="3 5" id="KW-1133">Transmembrane helix</keyword>
<gene>
    <name evidence="7" type="ORF">HMPREF9141_1802</name>
</gene>
<dbReference type="HOGENOM" id="CLU_050680_0_0_10"/>
<keyword evidence="2 5" id="KW-0812">Transmembrane</keyword>
<feature type="transmembrane region" description="Helical" evidence="5">
    <location>
        <begin position="199"/>
        <end position="216"/>
    </location>
</feature>
<feature type="transmembrane region" description="Helical" evidence="5">
    <location>
        <begin position="43"/>
        <end position="63"/>
    </location>
</feature>
<sequence>MILAIKLFVVLIILVFLYFCQKSLVQAYAFFLAVKMVLPTTTRIGSISIYSFMLLVLMFFVFLRNKQCDFSRSNVKFALFPIFTLILPLSFIGLFGSVDYVFQCKELFKFTLTEIAPYILFIIIVNSQEKLQICLRFFVFSFIIIGIYGIVTYIIRLNPLVQAFALTFNYSKEMFIGNGEESIRGAFTSSTTGNQSEGAIPWGQICLVLTCFGFFFKGLSNTFWKKAYVILAILNCFMSTKRSAIFPLMGVIAYYLVERNLFVKRNIIRFLVVLGISVIVVNSTPTLKEYYHANIEPSIFFWDDNLAEKNEITGSNRELRFSQAKYVNNLISNNELFGLGYGYTTKHIEKYGGNTDALFFESLYLWAIANSGYIGLMVWIFFFYSWSRKMIVDNNKHVDIYVFNGAYILSIFLTNIYCSFAYYMITSAFILKNQQMNKLK</sequence>
<feature type="domain" description="O-antigen ligase-related" evidence="6">
    <location>
        <begin position="228"/>
        <end position="380"/>
    </location>
</feature>
<reference evidence="7 8" key="1">
    <citation type="submission" date="2011-01" db="EMBL/GenBank/DDBJ databases">
        <authorList>
            <person name="Muzny D."/>
            <person name="Qin X."/>
            <person name="Deng J."/>
            <person name="Jiang H."/>
            <person name="Liu Y."/>
            <person name="Qu J."/>
            <person name="Song X.-Z."/>
            <person name="Zhang L."/>
            <person name="Thornton R."/>
            <person name="Coyle M."/>
            <person name="Francisco L."/>
            <person name="Jackson L."/>
            <person name="Javaid M."/>
            <person name="Korchina V."/>
            <person name="Kovar C."/>
            <person name="Mata R."/>
            <person name="Mathew T."/>
            <person name="Ngo R."/>
            <person name="Nguyen L."/>
            <person name="Nguyen N."/>
            <person name="Okwuonu G."/>
            <person name="Ongeri F."/>
            <person name="Pham C."/>
            <person name="Simmons D."/>
            <person name="Wilczek-Boney K."/>
            <person name="Hale W."/>
            <person name="Jakkamsetti A."/>
            <person name="Pham P."/>
            <person name="Ruth R."/>
            <person name="San Lucas F."/>
            <person name="Warren J."/>
            <person name="Zhang J."/>
            <person name="Zhao Z."/>
            <person name="Zhou C."/>
            <person name="Zhu D."/>
            <person name="Lee S."/>
            <person name="Bess C."/>
            <person name="Blankenburg K."/>
            <person name="Forbes L."/>
            <person name="Fu Q."/>
            <person name="Gubbala S."/>
            <person name="Hirani K."/>
            <person name="Jayaseelan J.C."/>
            <person name="Lara F."/>
            <person name="Munidasa M."/>
            <person name="Palculict T."/>
            <person name="Patil S."/>
            <person name="Pu L.-L."/>
            <person name="Saada N."/>
            <person name="Tang L."/>
            <person name="Weissenberger G."/>
            <person name="Zhu Y."/>
            <person name="Hemphill L."/>
            <person name="Shang Y."/>
            <person name="Youmans B."/>
            <person name="Ayvaz T."/>
            <person name="Ross M."/>
            <person name="Santibanez J."/>
            <person name="Aqrawi P."/>
            <person name="Gross S."/>
            <person name="Joshi V."/>
            <person name="Fowler G."/>
            <person name="Nazareth L."/>
            <person name="Reid J."/>
            <person name="Worley K."/>
            <person name="Petrosino J."/>
            <person name="Highlander S."/>
            <person name="Gibbs R."/>
        </authorList>
    </citation>
    <scope>NUCLEOTIDE SEQUENCE [LARGE SCALE GENOMIC DNA]</scope>
    <source>
        <strain evidence="7 8">DSM 16608</strain>
    </source>
</reference>
<feature type="transmembrane region" description="Helical" evidence="5">
    <location>
        <begin position="228"/>
        <end position="255"/>
    </location>
</feature>
<dbReference type="RefSeq" id="WP_007366555.1">
    <property type="nucleotide sequence ID" value="NZ_GL872282.1"/>
</dbReference>
<keyword evidence="8" id="KW-1185">Reference proteome</keyword>
<feature type="transmembrane region" description="Helical" evidence="5">
    <location>
        <begin position="75"/>
        <end position="95"/>
    </location>
</feature>
<feature type="transmembrane region" description="Helical" evidence="5">
    <location>
        <begin position="107"/>
        <end position="125"/>
    </location>
</feature>
<evidence type="ECO:0000256" key="2">
    <source>
        <dbReference type="ARBA" id="ARBA00022692"/>
    </source>
</evidence>
<organism evidence="7 8">
    <name type="scientific">Prevotella multiformis DSM 16608</name>
    <dbReference type="NCBI Taxonomy" id="888743"/>
    <lineage>
        <taxon>Bacteria</taxon>
        <taxon>Pseudomonadati</taxon>
        <taxon>Bacteroidota</taxon>
        <taxon>Bacteroidia</taxon>
        <taxon>Bacteroidales</taxon>
        <taxon>Prevotellaceae</taxon>
        <taxon>Prevotella</taxon>
    </lineage>
</organism>
<dbReference type="EMBL" id="AEWX01000025">
    <property type="protein sequence ID" value="EGC19680.1"/>
    <property type="molecule type" value="Genomic_DNA"/>
</dbReference>
<evidence type="ECO:0000256" key="5">
    <source>
        <dbReference type="SAM" id="Phobius"/>
    </source>
</evidence>
<feature type="transmembrane region" description="Helical" evidence="5">
    <location>
        <begin position="137"/>
        <end position="155"/>
    </location>
</feature>
<dbReference type="AlphaFoldDB" id="F0F885"/>
<dbReference type="Pfam" id="PF04932">
    <property type="entry name" value="Wzy_C"/>
    <property type="match status" value="1"/>
</dbReference>
<keyword evidence="4 5" id="KW-0472">Membrane</keyword>
<feature type="transmembrane region" description="Helical" evidence="5">
    <location>
        <begin position="406"/>
        <end position="431"/>
    </location>
</feature>
<feature type="transmembrane region" description="Helical" evidence="5">
    <location>
        <begin position="267"/>
        <end position="284"/>
    </location>
</feature>
<dbReference type="InterPro" id="IPR007016">
    <property type="entry name" value="O-antigen_ligase-rel_domated"/>
</dbReference>
<dbReference type="PANTHER" id="PTHR37422:SF17">
    <property type="entry name" value="O-ANTIGEN LIGASE"/>
    <property type="match status" value="1"/>
</dbReference>
<dbReference type="OrthoDB" id="1496285at2"/>
<dbReference type="GO" id="GO:0016020">
    <property type="term" value="C:membrane"/>
    <property type="evidence" value="ECO:0007669"/>
    <property type="project" value="UniProtKB-SubCell"/>
</dbReference>
<evidence type="ECO:0000259" key="6">
    <source>
        <dbReference type="Pfam" id="PF04932"/>
    </source>
</evidence>
<protein>
    <submittedName>
        <fullName evidence="7">Putative ATP synthase F0, A subunit</fullName>
    </submittedName>
</protein>
<name>F0F885_9BACT</name>
<evidence type="ECO:0000313" key="7">
    <source>
        <dbReference type="EMBL" id="EGC19680.1"/>
    </source>
</evidence>
<evidence type="ECO:0000313" key="8">
    <source>
        <dbReference type="Proteomes" id="UP000005697"/>
    </source>
</evidence>
<evidence type="ECO:0000256" key="3">
    <source>
        <dbReference type="ARBA" id="ARBA00022989"/>
    </source>
</evidence>
<dbReference type="PANTHER" id="PTHR37422">
    <property type="entry name" value="TEICHURONIC ACID BIOSYNTHESIS PROTEIN TUAE"/>
    <property type="match status" value="1"/>
</dbReference>
<proteinExistence type="predicted"/>
<dbReference type="eggNOG" id="ENOG5033SEU">
    <property type="taxonomic scope" value="Bacteria"/>
</dbReference>
<dbReference type="InterPro" id="IPR051533">
    <property type="entry name" value="WaaL-like"/>
</dbReference>
<comment type="subcellular location">
    <subcellularLocation>
        <location evidence="1">Membrane</location>
        <topology evidence="1">Multi-pass membrane protein</topology>
    </subcellularLocation>
</comment>
<dbReference type="STRING" id="888743.HMPREF9141_1802"/>
<evidence type="ECO:0000256" key="1">
    <source>
        <dbReference type="ARBA" id="ARBA00004141"/>
    </source>
</evidence>
<feature type="transmembrane region" description="Helical" evidence="5">
    <location>
        <begin position="363"/>
        <end position="386"/>
    </location>
</feature>
<dbReference type="Proteomes" id="UP000005697">
    <property type="component" value="Unassembled WGS sequence"/>
</dbReference>
<comment type="caution">
    <text evidence="7">The sequence shown here is derived from an EMBL/GenBank/DDBJ whole genome shotgun (WGS) entry which is preliminary data.</text>
</comment>
<accession>F0F885</accession>